<dbReference type="GO" id="GO:0003841">
    <property type="term" value="F:1-acylglycerol-3-phosphate O-acyltransferase activity"/>
    <property type="evidence" value="ECO:0007669"/>
    <property type="project" value="TreeGrafter"/>
</dbReference>
<keyword evidence="5" id="KW-1185">Reference proteome</keyword>
<organism evidence="4 5">
    <name type="scientific">Pseudoclavibacter chungangensis</name>
    <dbReference type="NCBI Taxonomy" id="587635"/>
    <lineage>
        <taxon>Bacteria</taxon>
        <taxon>Bacillati</taxon>
        <taxon>Actinomycetota</taxon>
        <taxon>Actinomycetes</taxon>
        <taxon>Micrococcales</taxon>
        <taxon>Microbacteriaceae</taxon>
        <taxon>Pseudoclavibacter</taxon>
    </lineage>
</organism>
<dbReference type="AlphaFoldDB" id="A0A7J5C051"/>
<dbReference type="CDD" id="cd07989">
    <property type="entry name" value="LPLAT_AGPAT-like"/>
    <property type="match status" value="1"/>
</dbReference>
<dbReference type="Pfam" id="PF01553">
    <property type="entry name" value="Acyltransferase"/>
    <property type="match status" value="1"/>
</dbReference>
<dbReference type="SMART" id="SM00563">
    <property type="entry name" value="PlsC"/>
    <property type="match status" value="1"/>
</dbReference>
<dbReference type="PANTHER" id="PTHR10434:SF11">
    <property type="entry name" value="1-ACYL-SN-GLYCEROL-3-PHOSPHATE ACYLTRANSFERASE"/>
    <property type="match status" value="1"/>
</dbReference>
<feature type="domain" description="Phospholipid/glycerol acyltransferase" evidence="3">
    <location>
        <begin position="35"/>
        <end position="156"/>
    </location>
</feature>
<evidence type="ECO:0000259" key="3">
    <source>
        <dbReference type="SMART" id="SM00563"/>
    </source>
</evidence>
<accession>A0A7J5C051</accession>
<dbReference type="EMBL" id="WBJZ01000004">
    <property type="protein sequence ID" value="KAB1660094.1"/>
    <property type="molecule type" value="Genomic_DNA"/>
</dbReference>
<evidence type="ECO:0000313" key="5">
    <source>
        <dbReference type="Proteomes" id="UP000467240"/>
    </source>
</evidence>
<reference evidence="4 5" key="1">
    <citation type="submission" date="2019-09" db="EMBL/GenBank/DDBJ databases">
        <title>Phylogeny of genus Pseudoclavibacter and closely related genus.</title>
        <authorList>
            <person name="Li Y."/>
        </authorList>
    </citation>
    <scope>NUCLEOTIDE SEQUENCE [LARGE SCALE GENOMIC DNA]</scope>
    <source>
        <strain evidence="4 5">DSM 23821</strain>
    </source>
</reference>
<dbReference type="OrthoDB" id="9808424at2"/>
<dbReference type="Proteomes" id="UP000467240">
    <property type="component" value="Unassembled WGS sequence"/>
</dbReference>
<dbReference type="PANTHER" id="PTHR10434">
    <property type="entry name" value="1-ACYL-SN-GLYCEROL-3-PHOSPHATE ACYLTRANSFERASE"/>
    <property type="match status" value="1"/>
</dbReference>
<dbReference type="RefSeq" id="WP_158039590.1">
    <property type="nucleotide sequence ID" value="NZ_JACCFV010000001.1"/>
</dbReference>
<sequence>MFYWILRHLIAGPLLKSTFRPWVRGVENVPAKGAVILASNHLSVIDSVFLPLVIDRPVSFLAKKEYFTGKGVKGALTREFFKGTGMLPIDRSGGAASDASLKTGLRVLNAGRVLGIYPEGTRSPDARMYRGRTGIARMIMEADENVTVVPVAMVGTEKILPIGSKVPRLIRPGIIFGEPLEFSRFRGLKEDRFLLRSITDEIMSELSALSDQEFRDVYASSVRQQLDRQALESAKR</sequence>
<dbReference type="SUPFAM" id="SSF69593">
    <property type="entry name" value="Glycerol-3-phosphate (1)-acyltransferase"/>
    <property type="match status" value="1"/>
</dbReference>
<evidence type="ECO:0000313" key="4">
    <source>
        <dbReference type="EMBL" id="KAB1660094.1"/>
    </source>
</evidence>
<comment type="caution">
    <text evidence="4">The sequence shown here is derived from an EMBL/GenBank/DDBJ whole genome shotgun (WGS) entry which is preliminary data.</text>
</comment>
<evidence type="ECO:0000256" key="1">
    <source>
        <dbReference type="ARBA" id="ARBA00022679"/>
    </source>
</evidence>
<keyword evidence="1 4" id="KW-0808">Transferase</keyword>
<dbReference type="InterPro" id="IPR002123">
    <property type="entry name" value="Plipid/glycerol_acylTrfase"/>
</dbReference>
<name>A0A7J5C051_9MICO</name>
<proteinExistence type="predicted"/>
<dbReference type="GO" id="GO:0005886">
    <property type="term" value="C:plasma membrane"/>
    <property type="evidence" value="ECO:0007669"/>
    <property type="project" value="TreeGrafter"/>
</dbReference>
<evidence type="ECO:0000256" key="2">
    <source>
        <dbReference type="ARBA" id="ARBA00023315"/>
    </source>
</evidence>
<dbReference type="GO" id="GO:0006654">
    <property type="term" value="P:phosphatidic acid biosynthetic process"/>
    <property type="evidence" value="ECO:0007669"/>
    <property type="project" value="TreeGrafter"/>
</dbReference>
<keyword evidence="2 4" id="KW-0012">Acyltransferase</keyword>
<gene>
    <name evidence="4" type="ORF">F8O01_03980</name>
</gene>
<protein>
    <submittedName>
        <fullName evidence="4">1-acyl-sn-glycerol-3-phosphate acyltransferase</fullName>
    </submittedName>
</protein>